<dbReference type="AlphaFoldDB" id="A0A2M7XDC0"/>
<dbReference type="Pfam" id="PF07963">
    <property type="entry name" value="N_methyl"/>
    <property type="match status" value="1"/>
</dbReference>
<dbReference type="Proteomes" id="UP000229385">
    <property type="component" value="Unassembled WGS sequence"/>
</dbReference>
<organism evidence="2 3">
    <name type="scientific">Candidatus Uhrbacteria bacterium CG_4_9_14_3_um_filter_50_9</name>
    <dbReference type="NCBI Taxonomy" id="1975035"/>
    <lineage>
        <taxon>Bacteria</taxon>
        <taxon>Candidatus Uhriibacteriota</taxon>
    </lineage>
</organism>
<dbReference type="InterPro" id="IPR012902">
    <property type="entry name" value="N_methyl_site"/>
</dbReference>
<keyword evidence="1" id="KW-0472">Membrane</keyword>
<dbReference type="PROSITE" id="PS00409">
    <property type="entry name" value="PROKAR_NTER_METHYL"/>
    <property type="match status" value="1"/>
</dbReference>
<feature type="transmembrane region" description="Helical" evidence="1">
    <location>
        <begin position="12"/>
        <end position="37"/>
    </location>
</feature>
<comment type="caution">
    <text evidence="2">The sequence shown here is derived from an EMBL/GenBank/DDBJ whole genome shotgun (WGS) entry which is preliminary data.</text>
</comment>
<evidence type="ECO:0000313" key="2">
    <source>
        <dbReference type="EMBL" id="PJA45881.1"/>
    </source>
</evidence>
<keyword evidence="1" id="KW-0812">Transmembrane</keyword>
<dbReference type="NCBIfam" id="TIGR02532">
    <property type="entry name" value="IV_pilin_GFxxxE"/>
    <property type="match status" value="1"/>
</dbReference>
<proteinExistence type="predicted"/>
<name>A0A2M7XDC0_9BACT</name>
<accession>A0A2M7XDC0</accession>
<protein>
    <recommendedName>
        <fullName evidence="4">Type II secretion system protein</fullName>
    </recommendedName>
</protein>
<evidence type="ECO:0000313" key="3">
    <source>
        <dbReference type="Proteomes" id="UP000229385"/>
    </source>
</evidence>
<evidence type="ECO:0000256" key="1">
    <source>
        <dbReference type="SAM" id="Phobius"/>
    </source>
</evidence>
<gene>
    <name evidence="2" type="ORF">CO174_01445</name>
</gene>
<evidence type="ECO:0008006" key="4">
    <source>
        <dbReference type="Google" id="ProtNLM"/>
    </source>
</evidence>
<dbReference type="EMBL" id="PFWU01000017">
    <property type="protein sequence ID" value="PJA45881.1"/>
    <property type="molecule type" value="Genomic_DNA"/>
</dbReference>
<keyword evidence="1" id="KW-1133">Transmembrane helix</keyword>
<reference evidence="3" key="1">
    <citation type="submission" date="2017-09" db="EMBL/GenBank/DDBJ databases">
        <title>Depth-based differentiation of microbial function through sediment-hosted aquifers and enrichment of novel symbionts in the deep terrestrial subsurface.</title>
        <authorList>
            <person name="Probst A.J."/>
            <person name="Ladd B."/>
            <person name="Jarett J.K."/>
            <person name="Geller-Mcgrath D.E."/>
            <person name="Sieber C.M.K."/>
            <person name="Emerson J.B."/>
            <person name="Anantharaman K."/>
            <person name="Thomas B.C."/>
            <person name="Malmstrom R."/>
            <person name="Stieglmeier M."/>
            <person name="Klingl A."/>
            <person name="Woyke T."/>
            <person name="Ryan C.M."/>
            <person name="Banfield J.F."/>
        </authorList>
    </citation>
    <scope>NUCLEOTIDE SEQUENCE [LARGE SCALE GENOMIC DNA]</scope>
</reference>
<sequence length="126" mass="13798">MKRVFDKGRRGMSLIEIIIVLAIITIFVGIICTWIFYAVGGITLFHWAESQSVTDIDAIEAVEEAGYTNVRLIESFRTDPQETPGCAPADNAGFRLEGTNSDGQQVTLDLCCLGSTGKQPRCNLIN</sequence>